<dbReference type="AlphaFoldDB" id="A0A0F8WJE9"/>
<feature type="non-terminal residue" evidence="1">
    <location>
        <position position="1"/>
    </location>
</feature>
<comment type="caution">
    <text evidence="1">The sequence shown here is derived from an EMBL/GenBank/DDBJ whole genome shotgun (WGS) entry which is preliminary data.</text>
</comment>
<protein>
    <submittedName>
        <fullName evidence="1">Uncharacterized protein</fullName>
    </submittedName>
</protein>
<dbReference type="EMBL" id="LAZR01064820">
    <property type="protein sequence ID" value="KKK56778.1"/>
    <property type="molecule type" value="Genomic_DNA"/>
</dbReference>
<accession>A0A0F8WJE9</accession>
<proteinExistence type="predicted"/>
<evidence type="ECO:0000313" key="1">
    <source>
        <dbReference type="EMBL" id="KKK56778.1"/>
    </source>
</evidence>
<name>A0A0F8WJE9_9ZZZZ</name>
<organism evidence="1">
    <name type="scientific">marine sediment metagenome</name>
    <dbReference type="NCBI Taxonomy" id="412755"/>
    <lineage>
        <taxon>unclassified sequences</taxon>
        <taxon>metagenomes</taxon>
        <taxon>ecological metagenomes</taxon>
    </lineage>
</organism>
<gene>
    <name evidence="1" type="ORF">LCGC14_3061140</name>
</gene>
<sequence>HSQITGPFSLINDGVYVWQFVLPFRSVVRNITWELLTGVDGSLSSMGLYSANRNRLLHTGAVGTAIADQGIQQTSITAVTLEPGVYFFAHTSTSLNVDARAWNLAVGVWGPVMNSGSSRRIAIAANLSSGGVLPATLGNLTSQTNMNPPICLFEP</sequence>
<reference evidence="1" key="1">
    <citation type="journal article" date="2015" name="Nature">
        <title>Complex archaea that bridge the gap between prokaryotes and eukaryotes.</title>
        <authorList>
            <person name="Spang A."/>
            <person name="Saw J.H."/>
            <person name="Jorgensen S.L."/>
            <person name="Zaremba-Niedzwiedzka K."/>
            <person name="Martijn J."/>
            <person name="Lind A.E."/>
            <person name="van Eijk R."/>
            <person name="Schleper C."/>
            <person name="Guy L."/>
            <person name="Ettema T.J."/>
        </authorList>
    </citation>
    <scope>NUCLEOTIDE SEQUENCE</scope>
</reference>